<reference evidence="1" key="1">
    <citation type="submission" date="2020-03" db="EMBL/GenBank/DDBJ databases">
        <title>Transcriptomic Profiling of the Digestive Tract of the Rat Flea, Xenopsylla cheopis, Following Blood Feeding and Infection with Yersinia pestis.</title>
        <authorList>
            <person name="Bland D.M."/>
            <person name="Martens C.A."/>
            <person name="Virtaneva K."/>
            <person name="Kanakabandi K."/>
            <person name="Long D."/>
            <person name="Rosenke R."/>
            <person name="Saturday G.A."/>
            <person name="Hoyt F.H."/>
            <person name="Bruno D.P."/>
            <person name="Ribeiro J.M.C."/>
            <person name="Hinnebusch J."/>
        </authorList>
    </citation>
    <scope>NUCLEOTIDE SEQUENCE</scope>
</reference>
<name>A0A6M2DWH6_XENCH</name>
<organism evidence="1">
    <name type="scientific">Xenopsylla cheopis</name>
    <name type="common">Oriental rat flea</name>
    <name type="synonym">Pulex cheopis</name>
    <dbReference type="NCBI Taxonomy" id="163159"/>
    <lineage>
        <taxon>Eukaryota</taxon>
        <taxon>Metazoa</taxon>
        <taxon>Ecdysozoa</taxon>
        <taxon>Arthropoda</taxon>
        <taxon>Hexapoda</taxon>
        <taxon>Insecta</taxon>
        <taxon>Pterygota</taxon>
        <taxon>Neoptera</taxon>
        <taxon>Endopterygota</taxon>
        <taxon>Siphonaptera</taxon>
        <taxon>Pulicidae</taxon>
        <taxon>Xenopsyllinae</taxon>
        <taxon>Xenopsylla</taxon>
    </lineage>
</organism>
<proteinExistence type="predicted"/>
<accession>A0A6M2DWH6</accession>
<protein>
    <submittedName>
        <fullName evidence="1">Putative secreted protein</fullName>
    </submittedName>
</protein>
<sequence length="78" mass="9070">MVILTWVTQATNTQIVAGLVILAYQVRMDIEDCKKQVICEFLQERSHHKGNVDNRILVTECFRKVPVQIIYLHLNMSL</sequence>
<dbReference type="AlphaFoldDB" id="A0A6M2DWH6"/>
<dbReference type="EMBL" id="GIIL01006979">
    <property type="protein sequence ID" value="NOV50705.1"/>
    <property type="molecule type" value="Transcribed_RNA"/>
</dbReference>
<evidence type="ECO:0000313" key="1">
    <source>
        <dbReference type="EMBL" id="NOV50705.1"/>
    </source>
</evidence>